<evidence type="ECO:0000256" key="2">
    <source>
        <dbReference type="ARBA" id="ARBA00023125"/>
    </source>
</evidence>
<dbReference type="InterPro" id="IPR036390">
    <property type="entry name" value="WH_DNA-bd_sf"/>
</dbReference>
<sequence>MLPDRSLSGIVERMLSGPMGRHLAVRHLAAGQLVDGAVEEEDAGEGSLMVVRRGRLRHFVSFEGKELTLFMLEPGDAVYLHAGSALEVKKDAEVVVIVTTTLRTLARTDSDLALAVAPLIDRLLQKSIRMIEDMAFHGVKHRLIRALCEAADRDGRPVAHGVVLDAPPRAEDFAMQIGATRQSVSTVIAELGRSGLLRRFGAGSLVISDLGRLREQLATER</sequence>
<name>A0ABT5J6S4_RHOTP</name>
<evidence type="ECO:0000313" key="5">
    <source>
        <dbReference type="EMBL" id="MDC7785208.1"/>
    </source>
</evidence>
<comment type="caution">
    <text evidence="5">The sequence shown here is derived from an EMBL/GenBank/DDBJ whole genome shotgun (WGS) entry which is preliminary data.</text>
</comment>
<evidence type="ECO:0000259" key="4">
    <source>
        <dbReference type="PROSITE" id="PS51063"/>
    </source>
</evidence>
<dbReference type="Gene3D" id="2.60.120.10">
    <property type="entry name" value="Jelly Rolls"/>
    <property type="match status" value="1"/>
</dbReference>
<proteinExistence type="predicted"/>
<evidence type="ECO:0000256" key="1">
    <source>
        <dbReference type="ARBA" id="ARBA00023015"/>
    </source>
</evidence>
<dbReference type="Proteomes" id="UP001165652">
    <property type="component" value="Unassembled WGS sequence"/>
</dbReference>
<keyword evidence="3" id="KW-0804">Transcription</keyword>
<reference evidence="5" key="2">
    <citation type="submission" date="2023-02" db="EMBL/GenBank/DDBJ databases">
        <authorList>
            <person name="Rayyan A."/>
            <person name="Meyer T."/>
            <person name="Kyndt J.A."/>
        </authorList>
    </citation>
    <scope>NUCLEOTIDE SEQUENCE</scope>
    <source>
        <strain evidence="5">DSM 9987</strain>
    </source>
</reference>
<reference evidence="5" key="1">
    <citation type="journal article" date="2023" name="Microbiol Resour">
        <title>Genome Sequences of Rhodoplanes serenus and Two Thermotolerant Strains, Rhodoplanes tepidamans and 'Rhodoplanes cryptolactis,' Further Refine the Genus.</title>
        <authorList>
            <person name="Rayyan A.A."/>
            <person name="Kyndt J.A."/>
        </authorList>
    </citation>
    <scope>NUCLEOTIDE SEQUENCE</scope>
    <source>
        <strain evidence="5">DSM 9987</strain>
    </source>
</reference>
<keyword evidence="6" id="KW-1185">Reference proteome</keyword>
<dbReference type="SUPFAM" id="SSF46785">
    <property type="entry name" value="Winged helix' DNA-binding domain"/>
    <property type="match status" value="1"/>
</dbReference>
<dbReference type="SUPFAM" id="SSF51206">
    <property type="entry name" value="cAMP-binding domain-like"/>
    <property type="match status" value="1"/>
</dbReference>
<dbReference type="EMBL" id="JAQQLI010000006">
    <property type="protein sequence ID" value="MDC7785208.1"/>
    <property type="molecule type" value="Genomic_DNA"/>
</dbReference>
<dbReference type="Pfam" id="PF13545">
    <property type="entry name" value="HTH_Crp_2"/>
    <property type="match status" value="1"/>
</dbReference>
<feature type="domain" description="HTH crp-type" evidence="4">
    <location>
        <begin position="137"/>
        <end position="211"/>
    </location>
</feature>
<dbReference type="InterPro" id="IPR012318">
    <property type="entry name" value="HTH_CRP"/>
</dbReference>
<organism evidence="5 6">
    <name type="scientific">Rhodoplanes tepidamans</name>
    <name type="common">Rhodoplanes cryptolactis</name>
    <dbReference type="NCBI Taxonomy" id="200616"/>
    <lineage>
        <taxon>Bacteria</taxon>
        <taxon>Pseudomonadati</taxon>
        <taxon>Pseudomonadota</taxon>
        <taxon>Alphaproteobacteria</taxon>
        <taxon>Hyphomicrobiales</taxon>
        <taxon>Nitrobacteraceae</taxon>
        <taxon>Rhodoplanes</taxon>
    </lineage>
</organism>
<dbReference type="InterPro" id="IPR036388">
    <property type="entry name" value="WH-like_DNA-bd_sf"/>
</dbReference>
<keyword evidence="2" id="KW-0238">DNA-binding</keyword>
<dbReference type="PROSITE" id="PS51063">
    <property type="entry name" value="HTH_CRP_2"/>
    <property type="match status" value="1"/>
</dbReference>
<dbReference type="InterPro" id="IPR018490">
    <property type="entry name" value="cNMP-bd_dom_sf"/>
</dbReference>
<dbReference type="InterPro" id="IPR014710">
    <property type="entry name" value="RmlC-like_jellyroll"/>
</dbReference>
<accession>A0ABT5J6S4</accession>
<dbReference type="Gene3D" id="1.10.10.10">
    <property type="entry name" value="Winged helix-like DNA-binding domain superfamily/Winged helix DNA-binding domain"/>
    <property type="match status" value="1"/>
</dbReference>
<evidence type="ECO:0000256" key="3">
    <source>
        <dbReference type="ARBA" id="ARBA00023163"/>
    </source>
</evidence>
<protein>
    <submittedName>
        <fullName evidence="5">Crp/Fnr family transcriptional regulator</fullName>
    </submittedName>
</protein>
<gene>
    <name evidence="5" type="ORF">PQJ73_05890</name>
</gene>
<keyword evidence="1" id="KW-0805">Transcription regulation</keyword>
<dbReference type="RefSeq" id="WP_272776054.1">
    <property type="nucleotide sequence ID" value="NZ_JAQQLI010000006.1"/>
</dbReference>
<evidence type="ECO:0000313" key="6">
    <source>
        <dbReference type="Proteomes" id="UP001165652"/>
    </source>
</evidence>